<keyword evidence="3" id="KW-1185">Reference proteome</keyword>
<accession>A0A4Y7THJ1</accession>
<dbReference type="Proteomes" id="UP000298030">
    <property type="component" value="Unassembled WGS sequence"/>
</dbReference>
<name>A0A4Y7THJ1_COPMI</name>
<proteinExistence type="predicted"/>
<dbReference type="InterPro" id="IPR036047">
    <property type="entry name" value="F-box-like_dom_sf"/>
</dbReference>
<feature type="domain" description="F-box" evidence="1">
    <location>
        <begin position="34"/>
        <end position="81"/>
    </location>
</feature>
<organism evidence="2 3">
    <name type="scientific">Coprinellus micaceus</name>
    <name type="common">Glistening ink-cap mushroom</name>
    <name type="synonym">Coprinus micaceus</name>
    <dbReference type="NCBI Taxonomy" id="71717"/>
    <lineage>
        <taxon>Eukaryota</taxon>
        <taxon>Fungi</taxon>
        <taxon>Dikarya</taxon>
        <taxon>Basidiomycota</taxon>
        <taxon>Agaricomycotina</taxon>
        <taxon>Agaricomycetes</taxon>
        <taxon>Agaricomycetidae</taxon>
        <taxon>Agaricales</taxon>
        <taxon>Agaricineae</taxon>
        <taxon>Psathyrellaceae</taxon>
        <taxon>Coprinellus</taxon>
    </lineage>
</organism>
<evidence type="ECO:0000259" key="1">
    <source>
        <dbReference type="Pfam" id="PF12937"/>
    </source>
</evidence>
<dbReference type="OrthoDB" id="2922875at2759"/>
<dbReference type="EMBL" id="QPFP01000012">
    <property type="protein sequence ID" value="TEB33643.1"/>
    <property type="molecule type" value="Genomic_DNA"/>
</dbReference>
<dbReference type="AlphaFoldDB" id="A0A4Y7THJ1"/>
<sequence>MRRLYQPLFSTIVSKPNTVRGMAGPPALDPQLNDDVLSVIFKLLADKTRASFHDILSISHVCKRWRNLAVEHCPELWRRYAFLTKKDGAIEPGYPERMLSRCGDLSLDVGWEWENIPYAGTDATASSAILAHTPHAIRLRSLHLVLPKERAPLLTSQEALNTWVIPHLEELAVRQRVTGDRIRSFYDGVYVHIPTLRKFSVFRCWIQIDKLTIPNLQSFTGFFSSAGPMEHGDGFPPTFHGWLKHIVKWPLLSTLRLQLLSPTPDLIGWPLQQGVLTRDLERDSLVTPTQVSLRHLTELHLAIYYHDLEILLDNVDMAPIRKASIHIYASRSGRLHGLGARVHQLVSKHTLPSRSRGNRMAISVDLNETICGVAFSRKKEYQIPPVGASHPILGSDDISISLHSLQTDGVYEPLRRYFGPLLSGWVPAVRWITHLRVEVPSSALPEGTQKAFHSLIVEARELKVLFCRRDLMPSLIQRHSRVTDVGNGRFLCRVVLPAQAPAGSSEANGEGKSKKPYRHGHEFRIVTYEMPRLPRPTSLFPDND</sequence>
<dbReference type="InterPro" id="IPR001810">
    <property type="entry name" value="F-box_dom"/>
</dbReference>
<dbReference type="Gene3D" id="1.20.1280.50">
    <property type="match status" value="1"/>
</dbReference>
<evidence type="ECO:0000313" key="3">
    <source>
        <dbReference type="Proteomes" id="UP000298030"/>
    </source>
</evidence>
<protein>
    <recommendedName>
        <fullName evidence="1">F-box domain-containing protein</fullName>
    </recommendedName>
</protein>
<comment type="caution">
    <text evidence="2">The sequence shown here is derived from an EMBL/GenBank/DDBJ whole genome shotgun (WGS) entry which is preliminary data.</text>
</comment>
<evidence type="ECO:0000313" key="2">
    <source>
        <dbReference type="EMBL" id="TEB33643.1"/>
    </source>
</evidence>
<dbReference type="Pfam" id="PF12937">
    <property type="entry name" value="F-box-like"/>
    <property type="match status" value="1"/>
</dbReference>
<dbReference type="SUPFAM" id="SSF81383">
    <property type="entry name" value="F-box domain"/>
    <property type="match status" value="1"/>
</dbReference>
<gene>
    <name evidence="2" type="ORF">FA13DRAFT_1790033</name>
</gene>
<reference evidence="2 3" key="1">
    <citation type="journal article" date="2019" name="Nat. Ecol. Evol.">
        <title>Megaphylogeny resolves global patterns of mushroom evolution.</title>
        <authorList>
            <person name="Varga T."/>
            <person name="Krizsan K."/>
            <person name="Foldi C."/>
            <person name="Dima B."/>
            <person name="Sanchez-Garcia M."/>
            <person name="Sanchez-Ramirez S."/>
            <person name="Szollosi G.J."/>
            <person name="Szarkandi J.G."/>
            <person name="Papp V."/>
            <person name="Albert L."/>
            <person name="Andreopoulos W."/>
            <person name="Angelini C."/>
            <person name="Antonin V."/>
            <person name="Barry K.W."/>
            <person name="Bougher N.L."/>
            <person name="Buchanan P."/>
            <person name="Buyck B."/>
            <person name="Bense V."/>
            <person name="Catcheside P."/>
            <person name="Chovatia M."/>
            <person name="Cooper J."/>
            <person name="Damon W."/>
            <person name="Desjardin D."/>
            <person name="Finy P."/>
            <person name="Geml J."/>
            <person name="Haridas S."/>
            <person name="Hughes K."/>
            <person name="Justo A."/>
            <person name="Karasinski D."/>
            <person name="Kautmanova I."/>
            <person name="Kiss B."/>
            <person name="Kocsube S."/>
            <person name="Kotiranta H."/>
            <person name="LaButti K.M."/>
            <person name="Lechner B.E."/>
            <person name="Liimatainen K."/>
            <person name="Lipzen A."/>
            <person name="Lukacs Z."/>
            <person name="Mihaltcheva S."/>
            <person name="Morgado L.N."/>
            <person name="Niskanen T."/>
            <person name="Noordeloos M.E."/>
            <person name="Ohm R.A."/>
            <person name="Ortiz-Santana B."/>
            <person name="Ovrebo C."/>
            <person name="Racz N."/>
            <person name="Riley R."/>
            <person name="Savchenko A."/>
            <person name="Shiryaev A."/>
            <person name="Soop K."/>
            <person name="Spirin V."/>
            <person name="Szebenyi C."/>
            <person name="Tomsovsky M."/>
            <person name="Tulloss R.E."/>
            <person name="Uehling J."/>
            <person name="Grigoriev I.V."/>
            <person name="Vagvolgyi C."/>
            <person name="Papp T."/>
            <person name="Martin F.M."/>
            <person name="Miettinen O."/>
            <person name="Hibbett D.S."/>
            <person name="Nagy L.G."/>
        </authorList>
    </citation>
    <scope>NUCLEOTIDE SEQUENCE [LARGE SCALE GENOMIC DNA]</scope>
    <source>
        <strain evidence="2 3">FP101781</strain>
    </source>
</reference>